<evidence type="ECO:0000313" key="12">
    <source>
        <dbReference type="EMBL" id="CAB4935737.1"/>
    </source>
</evidence>
<dbReference type="PANTHER" id="PTHR11274:SF0">
    <property type="entry name" value="GENERAL TRANSCRIPTION AND DNA REPAIR FACTOR IIH HELICASE SUBUNIT XPB"/>
    <property type="match status" value="1"/>
</dbReference>
<evidence type="ECO:0000259" key="10">
    <source>
        <dbReference type="PROSITE" id="PS51192"/>
    </source>
</evidence>
<dbReference type="EMBL" id="CAFBMZ010000109">
    <property type="protein sequence ID" value="CAB4935737.1"/>
    <property type="molecule type" value="Genomic_DNA"/>
</dbReference>
<dbReference type="CDD" id="cd18789">
    <property type="entry name" value="SF2_C_XPB"/>
    <property type="match status" value="1"/>
</dbReference>
<protein>
    <recommendedName>
        <fullName evidence="8">DNA 3'-5' helicase</fullName>
        <ecNumber evidence="8">5.6.2.4</ecNumber>
    </recommendedName>
</protein>
<sequence length="549" mass="61305">MTDGPLIVQSDKTLLLDIDHPLSTECRRAIAPFAELERSPEHIHTYRLTPLGLWNARAAGHDAEQVIDTLIKYSRYAVPHSILIDVAETMSRYGRLRLEADPVHGLILVTTDTAVLEEVIRARKIAPLLGARIDAETIAVLPSQRGAIKQSLLRLGWPAEDFAGYVDGQAHPIDLVQNDWKIRPYQELAAEGFWHGGSGVVVLPCGAGKTIVGAAAMAHAKATTLILVTNTIAARQWREELLKRTTLNEDEIGEYSGAKKEIRPVTIATYQVMTKKKNGVYAHLDLFDTHDWGLIIYDEVHLLPAPIFRFTADIQSRRRLGLTATLVREDGMEGEVFSLIGPKRYDVPWKEIESQGYIAPAECIEVRVNLTEAERLLYATAEPENRYRSCATTRTKRNVVEALVEKHSGEQILVIGQYIDQLDELSETLGVPLIKGDTPLKEREVLFNQFRTGEITCLVVSKVANFSIDLPDATIAIQVSGAFGSRQEEAQRLGRILRPKSDGRGAKFYSVISRDTIDQDFAQNRQRFLAEQGYSYKIIDADDVFQGKI</sequence>
<organism evidence="12">
    <name type="scientific">freshwater metagenome</name>
    <dbReference type="NCBI Taxonomy" id="449393"/>
    <lineage>
        <taxon>unclassified sequences</taxon>
        <taxon>metagenomes</taxon>
        <taxon>ecological metagenomes</taxon>
    </lineage>
</organism>
<dbReference type="GO" id="GO:0043138">
    <property type="term" value="F:3'-5' DNA helicase activity"/>
    <property type="evidence" value="ECO:0007669"/>
    <property type="project" value="UniProtKB-EC"/>
</dbReference>
<dbReference type="InterPro" id="IPR014001">
    <property type="entry name" value="Helicase_ATP-bd"/>
</dbReference>
<dbReference type="AlphaFoldDB" id="A0A6J7IZG7"/>
<evidence type="ECO:0000259" key="11">
    <source>
        <dbReference type="PROSITE" id="PS51194"/>
    </source>
</evidence>
<dbReference type="PANTHER" id="PTHR11274">
    <property type="entry name" value="RAD25/XP-B DNA REPAIR HELICASE"/>
    <property type="match status" value="1"/>
</dbReference>
<dbReference type="InterPro" id="IPR050615">
    <property type="entry name" value="ATP-dep_DNA_Helicase"/>
</dbReference>
<dbReference type="NCBIfam" id="NF045503">
    <property type="entry name" value="repair_heli_XPB"/>
    <property type="match status" value="1"/>
</dbReference>
<keyword evidence="6" id="KW-0413">Isomerase</keyword>
<dbReference type="InterPro" id="IPR032438">
    <property type="entry name" value="ERCC3_RAD25_C"/>
</dbReference>
<dbReference type="EC" id="5.6.2.4" evidence="8"/>
<keyword evidence="4" id="KW-0347">Helicase</keyword>
<dbReference type="PRINTS" id="PR00851">
    <property type="entry name" value="XRODRMPGMNTB"/>
</dbReference>
<gene>
    <name evidence="12" type="ORF">UFOPK3684_01209</name>
</gene>
<evidence type="ECO:0000256" key="6">
    <source>
        <dbReference type="ARBA" id="ARBA00023235"/>
    </source>
</evidence>
<dbReference type="GO" id="GO:0016787">
    <property type="term" value="F:hydrolase activity"/>
    <property type="evidence" value="ECO:0007669"/>
    <property type="project" value="UniProtKB-KW"/>
</dbReference>
<evidence type="ECO:0000256" key="9">
    <source>
        <dbReference type="ARBA" id="ARBA00048988"/>
    </source>
</evidence>
<dbReference type="SMART" id="SM00490">
    <property type="entry name" value="HELICc"/>
    <property type="match status" value="1"/>
</dbReference>
<evidence type="ECO:0000256" key="4">
    <source>
        <dbReference type="ARBA" id="ARBA00022806"/>
    </source>
</evidence>
<keyword evidence="5" id="KW-0067">ATP-binding</keyword>
<comment type="catalytic activity">
    <reaction evidence="7">
        <text>Couples ATP hydrolysis with the unwinding of duplex DNA by translocating in the 3'-5' direction.</text>
        <dbReference type="EC" id="5.6.2.4"/>
    </reaction>
</comment>
<evidence type="ECO:0000256" key="1">
    <source>
        <dbReference type="ARBA" id="ARBA00006637"/>
    </source>
</evidence>
<dbReference type="PROSITE" id="PS51194">
    <property type="entry name" value="HELICASE_CTER"/>
    <property type="match status" value="1"/>
</dbReference>
<dbReference type="Pfam" id="PF13625">
    <property type="entry name" value="Helicase_C_3"/>
    <property type="match status" value="1"/>
</dbReference>
<dbReference type="SMART" id="SM00487">
    <property type="entry name" value="DEXDc"/>
    <property type="match status" value="1"/>
</dbReference>
<comment type="similarity">
    <text evidence="1">Belongs to the helicase family. RAD25/XPB subfamily.</text>
</comment>
<proteinExistence type="inferred from homology"/>
<reference evidence="12" key="1">
    <citation type="submission" date="2020-05" db="EMBL/GenBank/DDBJ databases">
        <authorList>
            <person name="Chiriac C."/>
            <person name="Salcher M."/>
            <person name="Ghai R."/>
            <person name="Kavagutti S V."/>
        </authorList>
    </citation>
    <scope>NUCLEOTIDE SEQUENCE</scope>
</reference>
<dbReference type="Gene3D" id="3.40.50.300">
    <property type="entry name" value="P-loop containing nucleotide triphosphate hydrolases"/>
    <property type="match status" value="2"/>
</dbReference>
<evidence type="ECO:0000256" key="2">
    <source>
        <dbReference type="ARBA" id="ARBA00022741"/>
    </source>
</evidence>
<dbReference type="GO" id="GO:0003677">
    <property type="term" value="F:DNA binding"/>
    <property type="evidence" value="ECO:0007669"/>
    <property type="project" value="InterPro"/>
</dbReference>
<feature type="domain" description="Helicase ATP-binding" evidence="10">
    <location>
        <begin position="190"/>
        <end position="344"/>
    </location>
</feature>
<dbReference type="InterPro" id="IPR032830">
    <property type="entry name" value="XPB/Ssl2_N"/>
</dbReference>
<accession>A0A6J7IZG7</accession>
<evidence type="ECO:0000256" key="3">
    <source>
        <dbReference type="ARBA" id="ARBA00022801"/>
    </source>
</evidence>
<evidence type="ECO:0000256" key="5">
    <source>
        <dbReference type="ARBA" id="ARBA00022840"/>
    </source>
</evidence>
<evidence type="ECO:0000256" key="8">
    <source>
        <dbReference type="ARBA" id="ARBA00034808"/>
    </source>
</evidence>
<dbReference type="SUPFAM" id="SSF52540">
    <property type="entry name" value="P-loop containing nucleoside triphosphate hydrolases"/>
    <property type="match status" value="1"/>
</dbReference>
<name>A0A6J7IZG7_9ZZZZ</name>
<feature type="domain" description="Helicase C-terminal" evidence="11">
    <location>
        <begin position="398"/>
        <end position="549"/>
    </location>
</feature>
<dbReference type="Pfam" id="PF04851">
    <property type="entry name" value="ResIII"/>
    <property type="match status" value="1"/>
</dbReference>
<dbReference type="GO" id="GO:0005524">
    <property type="term" value="F:ATP binding"/>
    <property type="evidence" value="ECO:0007669"/>
    <property type="project" value="UniProtKB-KW"/>
</dbReference>
<dbReference type="InterPro" id="IPR001650">
    <property type="entry name" value="Helicase_C-like"/>
</dbReference>
<evidence type="ECO:0000256" key="7">
    <source>
        <dbReference type="ARBA" id="ARBA00034617"/>
    </source>
</evidence>
<dbReference type="InterPro" id="IPR027417">
    <property type="entry name" value="P-loop_NTPase"/>
</dbReference>
<keyword evidence="2" id="KW-0547">Nucleotide-binding</keyword>
<dbReference type="Pfam" id="PF16203">
    <property type="entry name" value="ERCC3_RAD25_C"/>
    <property type="match status" value="1"/>
</dbReference>
<dbReference type="PROSITE" id="PS51192">
    <property type="entry name" value="HELICASE_ATP_BIND_1"/>
    <property type="match status" value="1"/>
</dbReference>
<comment type="catalytic activity">
    <reaction evidence="9">
        <text>ATP + H2O = ADP + phosphate + H(+)</text>
        <dbReference type="Rhea" id="RHEA:13065"/>
        <dbReference type="ChEBI" id="CHEBI:15377"/>
        <dbReference type="ChEBI" id="CHEBI:15378"/>
        <dbReference type="ChEBI" id="CHEBI:30616"/>
        <dbReference type="ChEBI" id="CHEBI:43474"/>
        <dbReference type="ChEBI" id="CHEBI:456216"/>
        <dbReference type="EC" id="5.6.2.4"/>
    </reaction>
</comment>
<keyword evidence="3" id="KW-0378">Hydrolase</keyword>
<dbReference type="InterPro" id="IPR006935">
    <property type="entry name" value="Helicase/UvrB_N"/>
</dbReference>